<dbReference type="InterPro" id="IPR036388">
    <property type="entry name" value="WH-like_DNA-bd_sf"/>
</dbReference>
<evidence type="ECO:0000313" key="5">
    <source>
        <dbReference type="EMBL" id="MBB5887903.1"/>
    </source>
</evidence>
<dbReference type="Proteomes" id="UP000562464">
    <property type="component" value="Unassembled WGS sequence"/>
</dbReference>
<keyword evidence="2 5" id="KW-0238">DNA-binding</keyword>
<name>A0A841C524_9LACT</name>
<organism evidence="5 6">
    <name type="scientific">Lactovum miscens</name>
    <dbReference type="NCBI Taxonomy" id="190387"/>
    <lineage>
        <taxon>Bacteria</taxon>
        <taxon>Bacillati</taxon>
        <taxon>Bacillota</taxon>
        <taxon>Bacilli</taxon>
        <taxon>Lactobacillales</taxon>
        <taxon>Streptococcaceae</taxon>
        <taxon>Lactovum</taxon>
    </lineage>
</organism>
<dbReference type="Pfam" id="PF01022">
    <property type="entry name" value="HTH_5"/>
    <property type="match status" value="1"/>
</dbReference>
<sequence length="93" mass="10596">MSLDLMFKALSDPTRRKIISMLRKEDMTAGDIAAKFNMTKPSISHHLKMLKQASLVLDERNGQKIIYTLNTSVFQEIVSWIFDLGNLHGSDNE</sequence>
<dbReference type="InterPro" id="IPR051081">
    <property type="entry name" value="HTH_MetalResp_TranReg"/>
</dbReference>
<dbReference type="CDD" id="cd00090">
    <property type="entry name" value="HTH_ARSR"/>
    <property type="match status" value="1"/>
</dbReference>
<comment type="caution">
    <text evidence="5">The sequence shown here is derived from an EMBL/GenBank/DDBJ whole genome shotgun (WGS) entry which is preliminary data.</text>
</comment>
<dbReference type="RefSeq" id="WP_343066569.1">
    <property type="nucleotide sequence ID" value="NZ_JACHHV010000010.1"/>
</dbReference>
<evidence type="ECO:0000259" key="4">
    <source>
        <dbReference type="PROSITE" id="PS50987"/>
    </source>
</evidence>
<dbReference type="InterPro" id="IPR047796">
    <property type="entry name" value="SdpR-like_repress"/>
</dbReference>
<evidence type="ECO:0000313" key="6">
    <source>
        <dbReference type="Proteomes" id="UP000562464"/>
    </source>
</evidence>
<evidence type="ECO:0000256" key="3">
    <source>
        <dbReference type="ARBA" id="ARBA00023163"/>
    </source>
</evidence>
<protein>
    <submittedName>
        <fullName evidence="5">DNA-binding transcriptional ArsR family regulator</fullName>
    </submittedName>
</protein>
<dbReference type="InterPro" id="IPR036390">
    <property type="entry name" value="WH_DNA-bd_sf"/>
</dbReference>
<dbReference type="AlphaFoldDB" id="A0A841C524"/>
<evidence type="ECO:0000256" key="2">
    <source>
        <dbReference type="ARBA" id="ARBA00023125"/>
    </source>
</evidence>
<gene>
    <name evidence="5" type="ORF">HNQ37_000793</name>
</gene>
<proteinExistence type="predicted"/>
<dbReference type="Gene3D" id="1.10.10.10">
    <property type="entry name" value="Winged helix-like DNA-binding domain superfamily/Winged helix DNA-binding domain"/>
    <property type="match status" value="1"/>
</dbReference>
<dbReference type="NCBIfam" id="NF033788">
    <property type="entry name" value="HTH_metalloreg"/>
    <property type="match status" value="1"/>
</dbReference>
<keyword evidence="6" id="KW-1185">Reference proteome</keyword>
<dbReference type="GO" id="GO:0003677">
    <property type="term" value="F:DNA binding"/>
    <property type="evidence" value="ECO:0007669"/>
    <property type="project" value="UniProtKB-KW"/>
</dbReference>
<dbReference type="EMBL" id="JACHHV010000010">
    <property type="protein sequence ID" value="MBB5887903.1"/>
    <property type="molecule type" value="Genomic_DNA"/>
</dbReference>
<dbReference type="SMART" id="SM00418">
    <property type="entry name" value="HTH_ARSR"/>
    <property type="match status" value="1"/>
</dbReference>
<keyword evidence="1" id="KW-0805">Transcription regulation</keyword>
<dbReference type="PRINTS" id="PR00778">
    <property type="entry name" value="HTHARSR"/>
</dbReference>
<dbReference type="NCBIfam" id="NF033789">
    <property type="entry name" value="repress_SdpR"/>
    <property type="match status" value="1"/>
</dbReference>
<dbReference type="PANTHER" id="PTHR33154:SF33">
    <property type="entry name" value="TRANSCRIPTIONAL REPRESSOR SDPR"/>
    <property type="match status" value="1"/>
</dbReference>
<keyword evidence="3" id="KW-0804">Transcription</keyword>
<dbReference type="PROSITE" id="PS50987">
    <property type="entry name" value="HTH_ARSR_2"/>
    <property type="match status" value="1"/>
</dbReference>
<dbReference type="InterPro" id="IPR001845">
    <property type="entry name" value="HTH_ArsR_DNA-bd_dom"/>
</dbReference>
<dbReference type="SUPFAM" id="SSF46785">
    <property type="entry name" value="Winged helix' DNA-binding domain"/>
    <property type="match status" value="1"/>
</dbReference>
<accession>A0A841C524</accession>
<dbReference type="InterPro" id="IPR011991">
    <property type="entry name" value="ArsR-like_HTH"/>
</dbReference>
<reference evidence="5 6" key="1">
    <citation type="submission" date="2020-08" db="EMBL/GenBank/DDBJ databases">
        <title>Genomic Encyclopedia of Type Strains, Phase IV (KMG-IV): sequencing the most valuable type-strain genomes for metagenomic binning, comparative biology and taxonomic classification.</title>
        <authorList>
            <person name="Goeker M."/>
        </authorList>
    </citation>
    <scope>NUCLEOTIDE SEQUENCE [LARGE SCALE GENOMIC DNA]</scope>
    <source>
        <strain evidence="5 6">DSM 14925</strain>
    </source>
</reference>
<dbReference type="PANTHER" id="PTHR33154">
    <property type="entry name" value="TRANSCRIPTIONAL REGULATOR, ARSR FAMILY"/>
    <property type="match status" value="1"/>
</dbReference>
<evidence type="ECO:0000256" key="1">
    <source>
        <dbReference type="ARBA" id="ARBA00023015"/>
    </source>
</evidence>
<dbReference type="GO" id="GO:0003700">
    <property type="term" value="F:DNA-binding transcription factor activity"/>
    <property type="evidence" value="ECO:0007669"/>
    <property type="project" value="InterPro"/>
</dbReference>
<feature type="domain" description="HTH arsR-type" evidence="4">
    <location>
        <begin position="1"/>
        <end position="89"/>
    </location>
</feature>